<comment type="caution">
    <text evidence="1">The sequence shown here is derived from an EMBL/GenBank/DDBJ whole genome shotgun (WGS) entry which is preliminary data.</text>
</comment>
<dbReference type="EMBL" id="JAWNGG020000025">
    <property type="protein sequence ID" value="KAK9307919.1"/>
    <property type="molecule type" value="Genomic_DNA"/>
</dbReference>
<reference evidence="1 2" key="1">
    <citation type="submission" date="2024-05" db="EMBL/GenBank/DDBJ databases">
        <title>The nuclear and mitochondrial genome assemblies of Tetragonisca angustula (Apidae: Meliponini), a tiny yet remarkable pollinator in the Neotropics.</title>
        <authorList>
            <person name="Ferrari R."/>
            <person name="Ricardo P.C."/>
            <person name="Dias F.C."/>
            <person name="Araujo N.S."/>
            <person name="Soares D.O."/>
            <person name="Zhou Q.-S."/>
            <person name="Zhu C.-D."/>
            <person name="Coutinho L."/>
            <person name="Airas M.C."/>
            <person name="Batista T.M."/>
        </authorList>
    </citation>
    <scope>NUCLEOTIDE SEQUENCE [LARGE SCALE GENOMIC DNA]</scope>
    <source>
        <strain evidence="1">ASF017062</strain>
        <tissue evidence="1">Abdomen</tissue>
    </source>
</reference>
<proteinExistence type="predicted"/>
<keyword evidence="2" id="KW-1185">Reference proteome</keyword>
<protein>
    <submittedName>
        <fullName evidence="1">Uncharacterized protein</fullName>
    </submittedName>
</protein>
<evidence type="ECO:0000313" key="1">
    <source>
        <dbReference type="EMBL" id="KAK9307919.1"/>
    </source>
</evidence>
<sequence>MKKRTCAARSISSGCTKCKCYGCASDSRGNTSDLYFFLELFFRALNYRDYFLFPSASRAAISRLEDRILLPAGETKRVRIQPRYRATNASKVSFSDSRSSCTPKRLTEPLLEISINEHENKC</sequence>
<evidence type="ECO:0000313" key="2">
    <source>
        <dbReference type="Proteomes" id="UP001432146"/>
    </source>
</evidence>
<gene>
    <name evidence="1" type="ORF">QLX08_001972</name>
</gene>
<name>A0AAW1AGK0_9HYME</name>
<organism evidence="1 2">
    <name type="scientific">Tetragonisca angustula</name>
    <dbReference type="NCBI Taxonomy" id="166442"/>
    <lineage>
        <taxon>Eukaryota</taxon>
        <taxon>Metazoa</taxon>
        <taxon>Ecdysozoa</taxon>
        <taxon>Arthropoda</taxon>
        <taxon>Hexapoda</taxon>
        <taxon>Insecta</taxon>
        <taxon>Pterygota</taxon>
        <taxon>Neoptera</taxon>
        <taxon>Endopterygota</taxon>
        <taxon>Hymenoptera</taxon>
        <taxon>Apocrita</taxon>
        <taxon>Aculeata</taxon>
        <taxon>Apoidea</taxon>
        <taxon>Anthophila</taxon>
        <taxon>Apidae</taxon>
        <taxon>Tetragonisca</taxon>
    </lineage>
</organism>
<dbReference type="AlphaFoldDB" id="A0AAW1AGK0"/>
<dbReference type="Proteomes" id="UP001432146">
    <property type="component" value="Unassembled WGS sequence"/>
</dbReference>
<accession>A0AAW1AGK0</accession>